<dbReference type="InterPro" id="IPR018320">
    <property type="entry name" value="DNA_polymerase_1"/>
</dbReference>
<dbReference type="InterPro" id="IPR019760">
    <property type="entry name" value="DNA-dir_DNA_pol_A_CS"/>
</dbReference>
<comment type="similarity">
    <text evidence="1 17">Belongs to the DNA polymerase type-A family.</text>
</comment>
<dbReference type="SUPFAM" id="SSF56672">
    <property type="entry name" value="DNA/RNA polymerases"/>
    <property type="match status" value="1"/>
</dbReference>
<dbReference type="GO" id="GO:0008409">
    <property type="term" value="F:5'-3' exonuclease activity"/>
    <property type="evidence" value="ECO:0007669"/>
    <property type="project" value="UniProtKB-UniRule"/>
</dbReference>
<dbReference type="Gene3D" id="3.40.50.1010">
    <property type="entry name" value="5'-nuclease"/>
    <property type="match status" value="1"/>
</dbReference>
<dbReference type="GO" id="GO:0003887">
    <property type="term" value="F:DNA-directed DNA polymerase activity"/>
    <property type="evidence" value="ECO:0007669"/>
    <property type="project" value="UniProtKB-UniRule"/>
</dbReference>
<keyword evidence="9 17" id="KW-0378">Hydrolase</keyword>
<dbReference type="Pfam" id="PF01367">
    <property type="entry name" value="5_3_exonuc"/>
    <property type="match status" value="1"/>
</dbReference>
<dbReference type="NCBIfam" id="NF004397">
    <property type="entry name" value="PRK05755.1"/>
    <property type="match status" value="1"/>
</dbReference>
<evidence type="ECO:0000256" key="14">
    <source>
        <dbReference type="ARBA" id="ARBA00049244"/>
    </source>
</evidence>
<evidence type="ECO:0000259" key="19">
    <source>
        <dbReference type="SMART" id="SM00482"/>
    </source>
</evidence>
<reference evidence="20 21" key="1">
    <citation type="submission" date="2018-07" db="EMBL/GenBank/DDBJ databases">
        <title>Arthrobacter sp. nov., isolated from raw cow's milk with high bacterial count.</title>
        <authorList>
            <person name="Hahne J."/>
            <person name="Isele D."/>
            <person name="Lipski A."/>
        </authorList>
    </citation>
    <scope>NUCLEOTIDE SEQUENCE [LARGE SCALE GENOMIC DNA]</scope>
    <source>
        <strain evidence="20 21">JZ R-183</strain>
    </source>
</reference>
<dbReference type="InterPro" id="IPR036397">
    <property type="entry name" value="RNaseH_sf"/>
</dbReference>
<dbReference type="NCBIfam" id="TIGR00593">
    <property type="entry name" value="pola"/>
    <property type="match status" value="1"/>
</dbReference>
<evidence type="ECO:0000256" key="8">
    <source>
        <dbReference type="ARBA" id="ARBA00022763"/>
    </source>
</evidence>
<dbReference type="PANTHER" id="PTHR10133">
    <property type="entry name" value="DNA POLYMERASE I"/>
    <property type="match status" value="1"/>
</dbReference>
<dbReference type="CDD" id="cd06140">
    <property type="entry name" value="DNA_polA_I_Bacillus_like_exo"/>
    <property type="match status" value="1"/>
</dbReference>
<keyword evidence="11 17" id="KW-0239">DNA-directed DNA polymerase</keyword>
<evidence type="ECO:0000256" key="12">
    <source>
        <dbReference type="ARBA" id="ARBA00023125"/>
    </source>
</evidence>
<proteinExistence type="inferred from homology"/>
<sequence>MGTRLAVVSPAAKSSSVSSAAASASGEAKRPRLLILDGHSMAFRAFFALPADNFLTATGQYTNGVYGFVAMLLKMIEQREPTHVAVAFDLDTPTFRSESYAEYKGGRNATPEEFKGQIPLIDQVMGALNIVTITKDGYEADDILATLSSRGERDGFDVIVVSGDRDAFQLIDEHVTVLYPKKGISDLPPMDAAAVFEKYGVQPANYPDLAALVGEKADNLPGIPGVGPKTAAKWISLYGDTEGVLAHADEVKGKAGESLRAHMDDVRRNRELNALLRDLDLPQTWAEMELRAPNSELVDELFNVLEFRTLRKRVADVFAAPEEPKELTEVAQALLPTTAKELNAYLDAAPEALQALDVVLEPVAGASPGTPDEVLAIGLAREGATAWLDPTQLDDASSRALSAYLADGARPKVMHDYKRSFKALRARGLELSGVVDDTMISAYLDQPDRRSHDVVDLVQVYLHESLEEEPASAQGELALDLDGGDGAEAARAAHSVRRADSILRLHQELAERLAQNGQGALLTDLELPLSRILADMEDAGIAVDVPALEALMDQFKATMEQAKQEAYEAIGHEVNLGSPKQLQVVLFEELELPKTKKIKTGFTTDAASLQELLEKTGHPFLVALMAHRDASKLRQTVEGLRKAVSEDGRIHTTYAQTIAATGRLSSLNPNLQNIPVRSEEGRRIREVFTVGQGYETLLTADYSQIEMRILVHLAEDEALIQAFKDGEDLHRFVGAHVFDVAPEDVTSAMRSKVKAMSYGLAYGLSQFGLSKQLNISVDEARTLMKDYYARFGAVKTYLAEVVMKAKDDLYTETLLGRRRNLPDLASDVRQLRDIAERAALNAPIQGSAADIIKLAMLAVRRRLDAEGLNSRLLLQVHDELIVEVAPGERQAVEALLVEEMGSAMELKVPLDVHVGSGRTWQDAGH</sequence>
<dbReference type="Gene3D" id="1.10.150.20">
    <property type="entry name" value="5' to 3' exonuclease, C-terminal subdomain"/>
    <property type="match status" value="2"/>
</dbReference>
<comment type="function">
    <text evidence="17">In addition to polymerase activity, this DNA polymerase exhibits 5'-3' exonuclease activity.</text>
</comment>
<dbReference type="Gene3D" id="1.20.1060.10">
    <property type="entry name" value="Taq DNA Polymerase, Chain T, domain 4"/>
    <property type="match status" value="1"/>
</dbReference>
<gene>
    <name evidence="17" type="primary">polA</name>
    <name evidence="20" type="ORF">DWQ67_04360</name>
</gene>
<evidence type="ECO:0000256" key="16">
    <source>
        <dbReference type="NCBIfam" id="TIGR00593"/>
    </source>
</evidence>
<dbReference type="Pfam" id="PF02739">
    <property type="entry name" value="5_3_exonuc_N"/>
    <property type="match status" value="1"/>
</dbReference>
<dbReference type="AlphaFoldDB" id="A0A496PKV1"/>
<dbReference type="GO" id="GO:0006302">
    <property type="term" value="P:double-strand break repair"/>
    <property type="evidence" value="ECO:0007669"/>
    <property type="project" value="TreeGrafter"/>
</dbReference>
<dbReference type="InterPro" id="IPR002421">
    <property type="entry name" value="5-3_exonuclease"/>
</dbReference>
<dbReference type="Gene3D" id="3.30.70.370">
    <property type="match status" value="1"/>
</dbReference>
<dbReference type="SUPFAM" id="SSF88723">
    <property type="entry name" value="PIN domain-like"/>
    <property type="match status" value="1"/>
</dbReference>
<name>A0A496PKV1_9MICC</name>
<evidence type="ECO:0000256" key="10">
    <source>
        <dbReference type="ARBA" id="ARBA00022839"/>
    </source>
</evidence>
<evidence type="ECO:0000256" key="17">
    <source>
        <dbReference type="RuleBase" id="RU004460"/>
    </source>
</evidence>
<dbReference type="InterPro" id="IPR020046">
    <property type="entry name" value="5-3_exonucl_a-hlix_arch_N"/>
</dbReference>
<dbReference type="InterPro" id="IPR001098">
    <property type="entry name" value="DNA-dir_DNA_pol_A_palm_dom"/>
</dbReference>
<dbReference type="CDD" id="cd09898">
    <property type="entry name" value="H3TH_53EXO"/>
    <property type="match status" value="1"/>
</dbReference>
<evidence type="ECO:0000259" key="18">
    <source>
        <dbReference type="SMART" id="SM00475"/>
    </source>
</evidence>
<dbReference type="InterPro" id="IPR043502">
    <property type="entry name" value="DNA/RNA_pol_sf"/>
</dbReference>
<dbReference type="SMART" id="SM00482">
    <property type="entry name" value="POLAc"/>
    <property type="match status" value="1"/>
</dbReference>
<keyword evidence="12 17" id="KW-0238">DNA-binding</keyword>
<dbReference type="InterPro" id="IPR054690">
    <property type="entry name" value="DNA_polI_exonuclease"/>
</dbReference>
<evidence type="ECO:0000256" key="6">
    <source>
        <dbReference type="ARBA" id="ARBA00022705"/>
    </source>
</evidence>
<dbReference type="GO" id="GO:0006261">
    <property type="term" value="P:DNA-templated DNA replication"/>
    <property type="evidence" value="ECO:0007669"/>
    <property type="project" value="UniProtKB-UniRule"/>
</dbReference>
<evidence type="ECO:0000256" key="5">
    <source>
        <dbReference type="ARBA" id="ARBA00022695"/>
    </source>
</evidence>
<keyword evidence="10 17" id="KW-0269">Exonuclease</keyword>
<evidence type="ECO:0000256" key="9">
    <source>
        <dbReference type="ARBA" id="ARBA00022801"/>
    </source>
</evidence>
<dbReference type="EC" id="2.7.7.7" evidence="2 16"/>
<dbReference type="SUPFAM" id="SSF47807">
    <property type="entry name" value="5' to 3' exonuclease, C-terminal subdomain"/>
    <property type="match status" value="1"/>
</dbReference>
<keyword evidence="4 17" id="KW-0808">Transferase</keyword>
<dbReference type="InterPro" id="IPR012337">
    <property type="entry name" value="RNaseH-like_sf"/>
</dbReference>
<organism evidence="20 21">
    <name type="scientific">Galactobacter caseinivorans</name>
    <dbReference type="NCBI Taxonomy" id="2676123"/>
    <lineage>
        <taxon>Bacteria</taxon>
        <taxon>Bacillati</taxon>
        <taxon>Actinomycetota</taxon>
        <taxon>Actinomycetes</taxon>
        <taxon>Micrococcales</taxon>
        <taxon>Micrococcaceae</taxon>
        <taxon>Galactobacter</taxon>
    </lineage>
</organism>
<accession>A0A496PKV1</accession>
<dbReference type="InterPro" id="IPR036279">
    <property type="entry name" value="5-3_exonuclease_C_sf"/>
</dbReference>
<evidence type="ECO:0000256" key="13">
    <source>
        <dbReference type="ARBA" id="ARBA00023204"/>
    </source>
</evidence>
<feature type="domain" description="5'-3' exonuclease" evidence="18">
    <location>
        <begin position="29"/>
        <end position="291"/>
    </location>
</feature>
<dbReference type="FunFam" id="3.40.50.1010:FF:000001">
    <property type="entry name" value="DNA polymerase I"/>
    <property type="match status" value="1"/>
</dbReference>
<dbReference type="SUPFAM" id="SSF53098">
    <property type="entry name" value="Ribonuclease H-like"/>
    <property type="match status" value="1"/>
</dbReference>
<evidence type="ECO:0000256" key="15">
    <source>
        <dbReference type="ARBA" id="ARBA00053603"/>
    </source>
</evidence>
<keyword evidence="21" id="KW-1185">Reference proteome</keyword>
<evidence type="ECO:0000313" key="20">
    <source>
        <dbReference type="EMBL" id="RKW71037.1"/>
    </source>
</evidence>
<dbReference type="Gene3D" id="3.30.420.10">
    <property type="entry name" value="Ribonuclease H-like superfamily/Ribonuclease H"/>
    <property type="match status" value="1"/>
</dbReference>
<dbReference type="PANTHER" id="PTHR10133:SF27">
    <property type="entry name" value="DNA POLYMERASE NU"/>
    <property type="match status" value="1"/>
</dbReference>
<evidence type="ECO:0000256" key="1">
    <source>
        <dbReference type="ARBA" id="ARBA00007705"/>
    </source>
</evidence>
<evidence type="ECO:0000256" key="7">
    <source>
        <dbReference type="ARBA" id="ARBA00022722"/>
    </source>
</evidence>
<keyword evidence="7" id="KW-0540">Nuclease</keyword>
<dbReference type="Proteomes" id="UP000273119">
    <property type="component" value="Unassembled WGS sequence"/>
</dbReference>
<dbReference type="RefSeq" id="WP_121484373.1">
    <property type="nucleotide sequence ID" value="NZ_QQXL01000002.1"/>
</dbReference>
<dbReference type="InterPro" id="IPR002298">
    <property type="entry name" value="DNA_polymerase_A"/>
</dbReference>
<keyword evidence="8 17" id="KW-0227">DNA damage</keyword>
<dbReference type="FunFam" id="1.10.150.20:FF:000002">
    <property type="entry name" value="DNA polymerase I"/>
    <property type="match status" value="1"/>
</dbReference>
<dbReference type="InterPro" id="IPR020045">
    <property type="entry name" value="DNA_polI_H3TH"/>
</dbReference>
<evidence type="ECO:0000256" key="4">
    <source>
        <dbReference type="ARBA" id="ARBA00022679"/>
    </source>
</evidence>
<dbReference type="InterPro" id="IPR029060">
    <property type="entry name" value="PIN-like_dom_sf"/>
</dbReference>
<dbReference type="GO" id="GO:0003677">
    <property type="term" value="F:DNA binding"/>
    <property type="evidence" value="ECO:0007669"/>
    <property type="project" value="UniProtKB-UniRule"/>
</dbReference>
<dbReference type="PRINTS" id="PR00868">
    <property type="entry name" value="DNAPOLI"/>
</dbReference>
<dbReference type="Pfam" id="PF22619">
    <property type="entry name" value="DNA_polI_exo1"/>
    <property type="match status" value="1"/>
</dbReference>
<keyword evidence="6 17" id="KW-0235">DNA replication</keyword>
<dbReference type="FunFam" id="1.20.1060.10:FF:000001">
    <property type="entry name" value="DNA polymerase I"/>
    <property type="match status" value="1"/>
</dbReference>
<evidence type="ECO:0000313" key="21">
    <source>
        <dbReference type="Proteomes" id="UP000273119"/>
    </source>
</evidence>
<dbReference type="InterPro" id="IPR008918">
    <property type="entry name" value="HhH2"/>
</dbReference>
<dbReference type="SMART" id="SM00475">
    <property type="entry name" value="53EXOc"/>
    <property type="match status" value="1"/>
</dbReference>
<dbReference type="CDD" id="cd09859">
    <property type="entry name" value="PIN_53EXO"/>
    <property type="match status" value="1"/>
</dbReference>
<dbReference type="PROSITE" id="PS00447">
    <property type="entry name" value="DNA_POLYMERASE_A"/>
    <property type="match status" value="1"/>
</dbReference>
<protein>
    <recommendedName>
        <fullName evidence="3 16">DNA polymerase I</fullName>
        <ecNumber evidence="2 16">2.7.7.7</ecNumber>
    </recommendedName>
</protein>
<keyword evidence="5 17" id="KW-0548">Nucleotidyltransferase</keyword>
<comment type="catalytic activity">
    <reaction evidence="14 17">
        <text>DNA(n) + a 2'-deoxyribonucleoside 5'-triphosphate = DNA(n+1) + diphosphate</text>
        <dbReference type="Rhea" id="RHEA:22508"/>
        <dbReference type="Rhea" id="RHEA-COMP:17339"/>
        <dbReference type="Rhea" id="RHEA-COMP:17340"/>
        <dbReference type="ChEBI" id="CHEBI:33019"/>
        <dbReference type="ChEBI" id="CHEBI:61560"/>
        <dbReference type="ChEBI" id="CHEBI:173112"/>
        <dbReference type="EC" id="2.7.7.7"/>
    </reaction>
</comment>
<dbReference type="SMART" id="SM00279">
    <property type="entry name" value="HhH2"/>
    <property type="match status" value="1"/>
</dbReference>
<evidence type="ECO:0000256" key="3">
    <source>
        <dbReference type="ARBA" id="ARBA00020311"/>
    </source>
</evidence>
<keyword evidence="13 17" id="KW-0234">DNA repair</keyword>
<dbReference type="Pfam" id="PF00476">
    <property type="entry name" value="DNA_pol_A"/>
    <property type="match status" value="1"/>
</dbReference>
<dbReference type="FunFam" id="1.10.150.20:FF:000003">
    <property type="entry name" value="DNA polymerase I"/>
    <property type="match status" value="1"/>
</dbReference>
<comment type="function">
    <text evidence="15">In addition to polymerase activity, this DNA polymerase exhibits 3'-5' and 5'-3' exonuclease activity.</text>
</comment>
<evidence type="ECO:0000256" key="11">
    <source>
        <dbReference type="ARBA" id="ARBA00022932"/>
    </source>
</evidence>
<evidence type="ECO:0000256" key="2">
    <source>
        <dbReference type="ARBA" id="ARBA00012417"/>
    </source>
</evidence>
<dbReference type="CDD" id="cd08637">
    <property type="entry name" value="DNA_pol_A_pol_I_C"/>
    <property type="match status" value="1"/>
</dbReference>
<feature type="domain" description="DNA-directed DNA polymerase family A palm" evidence="19">
    <location>
        <begin position="681"/>
        <end position="888"/>
    </location>
</feature>
<dbReference type="EMBL" id="QQXL01000002">
    <property type="protein sequence ID" value="RKW71037.1"/>
    <property type="molecule type" value="Genomic_DNA"/>
</dbReference>
<comment type="caution">
    <text evidence="20">The sequence shown here is derived from an EMBL/GenBank/DDBJ whole genome shotgun (WGS) entry which is preliminary data.</text>
</comment>